<dbReference type="KEGG" id="pkc:PKB_2529"/>
<evidence type="ECO:0000313" key="1">
    <source>
        <dbReference type="EMBL" id="CDF83876.1"/>
    </source>
</evidence>
<name>A0A024HG51_PSEKB</name>
<dbReference type="STRING" id="1301098.PKB_2529"/>
<dbReference type="HOGENOM" id="CLU_1276724_0_0_6"/>
<accession>A0A024HG51</accession>
<sequence>MPLDLPGGARSAFLWEPGCDTVEEAACSKALGFNSDRDLPVRPGFIGQLLQFSDHKMTDSYIPNAWAVLRRWQRALDGKATLVAEIERQALKAQLEDVKQRLQQVQRELAHTPGKPADKQAPITAQNALSAERGRLEESLQRLDSLRFDSPTRESLYGDLAEPMLEQALERWLAHASNHDPEPLAMIPPKAANEYWAIPAGPLDFDKLFGPAGDWS</sequence>
<gene>
    <name evidence="1" type="ORF">PKB_2529</name>
</gene>
<dbReference type="EMBL" id="HG322950">
    <property type="protein sequence ID" value="CDF83876.1"/>
    <property type="molecule type" value="Genomic_DNA"/>
</dbReference>
<dbReference type="EC" id="3.1.1.3" evidence="1"/>
<keyword evidence="1" id="KW-0378">Hydrolase</keyword>
<dbReference type="PATRIC" id="fig|1301098.3.peg.2536"/>
<organism evidence="1 2">
    <name type="scientific">Pseudomonas knackmussii (strain DSM 6978 / CCUG 54928 / LMG 23759 / B13)</name>
    <dbReference type="NCBI Taxonomy" id="1301098"/>
    <lineage>
        <taxon>Bacteria</taxon>
        <taxon>Pseudomonadati</taxon>
        <taxon>Pseudomonadota</taxon>
        <taxon>Gammaproteobacteria</taxon>
        <taxon>Pseudomonadales</taxon>
        <taxon>Pseudomonadaceae</taxon>
        <taxon>Pseudomonas</taxon>
    </lineage>
</organism>
<proteinExistence type="predicted"/>
<evidence type="ECO:0000313" key="2">
    <source>
        <dbReference type="Proteomes" id="UP000025241"/>
    </source>
</evidence>
<keyword evidence="2" id="KW-1185">Reference proteome</keyword>
<dbReference type="AlphaFoldDB" id="A0A024HG51"/>
<protein>
    <submittedName>
        <fullName evidence="1">Chaperone protein clpB</fullName>
        <ecNumber evidence="1">3.1.1.3</ecNumber>
    </submittedName>
</protein>
<reference evidence="1 2" key="1">
    <citation type="submission" date="2013-03" db="EMBL/GenBank/DDBJ databases">
        <authorList>
            <person name="Linke B."/>
        </authorList>
    </citation>
    <scope>NUCLEOTIDE SEQUENCE [LARGE SCALE GENOMIC DNA]</scope>
    <source>
        <strain evidence="1 2">B13</strain>
    </source>
</reference>
<dbReference type="Proteomes" id="UP000025241">
    <property type="component" value="Chromosome I"/>
</dbReference>
<reference evidence="1 2" key="2">
    <citation type="submission" date="2014-05" db="EMBL/GenBank/DDBJ databases">
        <title>Genome sequence of the 3-chlorobenzoate degrading bacterium Pseudomonas knackmussii B13 shows multiple evidence for horizontal gene transfer.</title>
        <authorList>
            <person name="Miyazaki R."/>
            <person name="Bertelli C."/>
            <person name="Falquet L."/>
            <person name="Robinson-Rechavi M."/>
            <person name="Gharib W."/>
            <person name="Roy S."/>
            <person name="Van der Meer J.R."/>
        </authorList>
    </citation>
    <scope>NUCLEOTIDE SEQUENCE [LARGE SCALE GENOMIC DNA]</scope>
    <source>
        <strain evidence="1 2">B13</strain>
    </source>
</reference>
<dbReference type="GO" id="GO:0004806">
    <property type="term" value="F:triacylglycerol lipase activity"/>
    <property type="evidence" value="ECO:0007669"/>
    <property type="project" value="UniProtKB-EC"/>
</dbReference>